<feature type="region of interest" description="Disordered" evidence="1">
    <location>
        <begin position="1"/>
        <end position="30"/>
    </location>
</feature>
<evidence type="ECO:0000313" key="3">
    <source>
        <dbReference type="Proteomes" id="UP000077202"/>
    </source>
</evidence>
<keyword evidence="3" id="KW-1185">Reference proteome</keyword>
<dbReference type="Proteomes" id="UP000077202">
    <property type="component" value="Unassembled WGS sequence"/>
</dbReference>
<name>A0A176W0N1_MARPO</name>
<feature type="compositionally biased region" description="Basic and acidic residues" evidence="1">
    <location>
        <begin position="17"/>
        <end position="30"/>
    </location>
</feature>
<accession>A0A176W0N1</accession>
<sequence>MDVRMDGWMDGGAGRRGLTDDGRSSVEERHAAWDGRNGKDRFDWKDDCPRGCLAQRRWRMRMGRGLITRGRAALSAAPKKQQPRPWQRGRALARVRVRAQGNAVGVAGEDDEASAGWLGRTGFARWRIEGSGSSAGAKGGARRGPKAAAEAEATKGGQGARLREICGQAGREAERQAGCAVLWCSLEIISRKRGGEGEDPLPMGAIA</sequence>
<gene>
    <name evidence="2" type="ORF">AXG93_4542s1510</name>
</gene>
<dbReference type="AlphaFoldDB" id="A0A176W0N1"/>
<proteinExistence type="predicted"/>
<organism evidence="2 3">
    <name type="scientific">Marchantia polymorpha subsp. ruderalis</name>
    <dbReference type="NCBI Taxonomy" id="1480154"/>
    <lineage>
        <taxon>Eukaryota</taxon>
        <taxon>Viridiplantae</taxon>
        <taxon>Streptophyta</taxon>
        <taxon>Embryophyta</taxon>
        <taxon>Marchantiophyta</taxon>
        <taxon>Marchantiopsida</taxon>
        <taxon>Marchantiidae</taxon>
        <taxon>Marchantiales</taxon>
        <taxon>Marchantiaceae</taxon>
        <taxon>Marchantia</taxon>
    </lineage>
</organism>
<dbReference type="EMBL" id="LVLJ01002146">
    <property type="protein sequence ID" value="OAE26630.1"/>
    <property type="molecule type" value="Genomic_DNA"/>
</dbReference>
<feature type="compositionally biased region" description="Low complexity" evidence="1">
    <location>
        <begin position="146"/>
        <end position="155"/>
    </location>
</feature>
<evidence type="ECO:0000313" key="2">
    <source>
        <dbReference type="EMBL" id="OAE26630.1"/>
    </source>
</evidence>
<reference evidence="2" key="1">
    <citation type="submission" date="2016-03" db="EMBL/GenBank/DDBJ databases">
        <title>Mechanisms controlling the formation of the plant cell surface in tip-growing cells are functionally conserved among land plants.</title>
        <authorList>
            <person name="Honkanen S."/>
            <person name="Jones V.A."/>
            <person name="Morieri G."/>
            <person name="Champion C."/>
            <person name="Hetherington A.J."/>
            <person name="Kelly S."/>
            <person name="Saint-Marcoux D."/>
            <person name="Proust H."/>
            <person name="Prescott H."/>
            <person name="Dolan L."/>
        </authorList>
    </citation>
    <scope>NUCLEOTIDE SEQUENCE [LARGE SCALE GENOMIC DNA]</scope>
    <source>
        <tissue evidence="2">Whole gametophyte</tissue>
    </source>
</reference>
<comment type="caution">
    <text evidence="2">The sequence shown here is derived from an EMBL/GenBank/DDBJ whole genome shotgun (WGS) entry which is preliminary data.</text>
</comment>
<feature type="region of interest" description="Disordered" evidence="1">
    <location>
        <begin position="130"/>
        <end position="160"/>
    </location>
</feature>
<evidence type="ECO:0000256" key="1">
    <source>
        <dbReference type="SAM" id="MobiDB-lite"/>
    </source>
</evidence>
<protein>
    <submittedName>
        <fullName evidence="2">Uncharacterized protein</fullName>
    </submittedName>
</protein>